<feature type="domain" description="Siphovirus-type tail component RIFT-related" evidence="1">
    <location>
        <begin position="10"/>
        <end position="125"/>
    </location>
</feature>
<name>A0A2H4J9D8_9CAUD</name>
<dbReference type="Gene3D" id="2.40.30.200">
    <property type="match status" value="1"/>
</dbReference>
<feature type="domain" description="Siphovirus-type tail component C-terminal" evidence="2">
    <location>
        <begin position="173"/>
        <end position="261"/>
    </location>
</feature>
<dbReference type="InterPro" id="IPR008841">
    <property type="entry name" value="Siphovirus-type_tail_N"/>
</dbReference>
<dbReference type="InterPro" id="IPR054738">
    <property type="entry name" value="Siphovirus-type_tail_C"/>
</dbReference>
<protein>
    <recommendedName>
        <fullName evidence="4">Siphovirus-type tail component</fullName>
    </recommendedName>
</protein>
<gene>
    <name evidence="3" type="ORF">7F23_13</name>
</gene>
<dbReference type="Pfam" id="PF22768">
    <property type="entry name" value="SPP1_Dit"/>
    <property type="match status" value="1"/>
</dbReference>
<dbReference type="Pfam" id="PF05709">
    <property type="entry name" value="Sipho_tail"/>
    <property type="match status" value="1"/>
</dbReference>
<reference evidence="3" key="1">
    <citation type="submission" date="2017-06" db="EMBL/GenBank/DDBJ databases">
        <title>Novel phages from South African skin metaviromes.</title>
        <authorList>
            <person name="van Zyl L.J."/>
            <person name="Abrahams Y."/>
            <person name="Stander E.A."/>
            <person name="Kirby B.M."/>
            <person name="Clavaud C."/>
            <person name="Farcet C."/>
            <person name="Breton L."/>
            <person name="Trindade M.I."/>
        </authorList>
    </citation>
    <scope>NUCLEOTIDE SEQUENCE</scope>
</reference>
<dbReference type="EMBL" id="MF417886">
    <property type="protein sequence ID" value="ASN69126.1"/>
    <property type="molecule type" value="Genomic_DNA"/>
</dbReference>
<accession>A0A2H4J9D8</accession>
<proteinExistence type="predicted"/>
<evidence type="ECO:0008006" key="4">
    <source>
        <dbReference type="Google" id="ProtNLM"/>
    </source>
</evidence>
<evidence type="ECO:0000259" key="1">
    <source>
        <dbReference type="Pfam" id="PF05709"/>
    </source>
</evidence>
<sequence>MPTKLDNYTFEDFGLIEEFGHVHPSTPEFNAQTLSIPGRPGLLSLGTQISAKQFSLPVKVFVRDRYERQRRKNKFIAFLFDEYWQPREFKLSFDYEQDKYYIAKISSQFTPEMLFQMDQFELPLVANDSTKYFLIDADQIRMGSHIPILSHVKPGARHSFAITGNQTIKVINDGTLAIRPKISISGTATSLTIKNTRNNQSFKMTNIVSSKPVIVEGETYMVTEGGTDNFSKLVGKFIDLLPGDNSLAISGENMNLTISFKYKSQYM</sequence>
<organism evidence="3">
    <name type="scientific">uncultured Caudovirales phage</name>
    <dbReference type="NCBI Taxonomy" id="2100421"/>
    <lineage>
        <taxon>Viruses</taxon>
        <taxon>Duplodnaviria</taxon>
        <taxon>Heunggongvirae</taxon>
        <taxon>Uroviricota</taxon>
        <taxon>Caudoviricetes</taxon>
        <taxon>Peduoviridae</taxon>
        <taxon>Maltschvirus</taxon>
        <taxon>Maltschvirus maltsch</taxon>
    </lineage>
</organism>
<evidence type="ECO:0000259" key="2">
    <source>
        <dbReference type="Pfam" id="PF22768"/>
    </source>
</evidence>
<evidence type="ECO:0000313" key="3">
    <source>
        <dbReference type="EMBL" id="ASN69126.1"/>
    </source>
</evidence>